<evidence type="ECO:0000256" key="3">
    <source>
        <dbReference type="ARBA" id="ARBA00022737"/>
    </source>
</evidence>
<organism evidence="12 13">
    <name type="scientific">Candidatus Lambdaproteobacteria bacterium RIFOXYD2_FULL_56_26</name>
    <dbReference type="NCBI Taxonomy" id="1817773"/>
    <lineage>
        <taxon>Bacteria</taxon>
        <taxon>Pseudomonadati</taxon>
        <taxon>Pseudomonadota</taxon>
        <taxon>Candidatus Lambdaproteobacteria</taxon>
    </lineage>
</organism>
<dbReference type="InterPro" id="IPR016169">
    <property type="entry name" value="FAD-bd_PCMH_sub2"/>
</dbReference>
<evidence type="ECO:0000259" key="11">
    <source>
        <dbReference type="PROSITE" id="PS51846"/>
    </source>
</evidence>
<comment type="caution">
    <text evidence="12">The sequence shown here is derived from an EMBL/GenBank/DDBJ whole genome shotgun (WGS) entry which is preliminary data.</text>
</comment>
<feature type="domain" description="CBS" evidence="10">
    <location>
        <begin position="204"/>
        <end position="265"/>
    </location>
</feature>
<dbReference type="InterPro" id="IPR000644">
    <property type="entry name" value="CBS_dom"/>
</dbReference>
<protein>
    <recommendedName>
        <fullName evidence="14">Magnesium and cobalt efflux protein CorC</fullName>
    </recommendedName>
</protein>
<dbReference type="Gene3D" id="3.30.465.10">
    <property type="match status" value="1"/>
</dbReference>
<dbReference type="FunFam" id="3.10.580.10:FF:000002">
    <property type="entry name" value="Magnesium/cobalt efflux protein CorC"/>
    <property type="match status" value="1"/>
</dbReference>
<feature type="transmembrane region" description="Helical" evidence="9">
    <location>
        <begin position="89"/>
        <end position="109"/>
    </location>
</feature>
<evidence type="ECO:0000256" key="7">
    <source>
        <dbReference type="PROSITE-ProRule" id="PRU00703"/>
    </source>
</evidence>
<dbReference type="Pfam" id="PF00571">
    <property type="entry name" value="CBS"/>
    <property type="match status" value="1"/>
</dbReference>
<evidence type="ECO:0000256" key="5">
    <source>
        <dbReference type="ARBA" id="ARBA00023122"/>
    </source>
</evidence>
<evidence type="ECO:0000256" key="1">
    <source>
        <dbReference type="ARBA" id="ARBA00004141"/>
    </source>
</evidence>
<evidence type="ECO:0000313" key="12">
    <source>
        <dbReference type="EMBL" id="OGH04613.1"/>
    </source>
</evidence>
<evidence type="ECO:0000256" key="8">
    <source>
        <dbReference type="PROSITE-ProRule" id="PRU01193"/>
    </source>
</evidence>
<evidence type="ECO:0000256" key="9">
    <source>
        <dbReference type="SAM" id="Phobius"/>
    </source>
</evidence>
<dbReference type="Proteomes" id="UP000177583">
    <property type="component" value="Unassembled WGS sequence"/>
</dbReference>
<comment type="subcellular location">
    <subcellularLocation>
        <location evidence="1">Membrane</location>
        <topology evidence="1">Multi-pass membrane protein</topology>
    </subcellularLocation>
</comment>
<dbReference type="SUPFAM" id="SSF54631">
    <property type="entry name" value="CBS-domain pair"/>
    <property type="match status" value="1"/>
</dbReference>
<proteinExistence type="predicted"/>
<dbReference type="PANTHER" id="PTHR22777">
    <property type="entry name" value="HEMOLYSIN-RELATED"/>
    <property type="match status" value="1"/>
</dbReference>
<dbReference type="Pfam" id="PF03471">
    <property type="entry name" value="CorC_HlyC"/>
    <property type="match status" value="1"/>
</dbReference>
<dbReference type="InterPro" id="IPR046342">
    <property type="entry name" value="CBS_dom_sf"/>
</dbReference>
<dbReference type="GO" id="GO:0050660">
    <property type="term" value="F:flavin adenine dinucleotide binding"/>
    <property type="evidence" value="ECO:0007669"/>
    <property type="project" value="InterPro"/>
</dbReference>
<dbReference type="SMART" id="SM00116">
    <property type="entry name" value="CBS"/>
    <property type="match status" value="2"/>
</dbReference>
<dbReference type="PROSITE" id="PS51846">
    <property type="entry name" value="CNNM"/>
    <property type="match status" value="1"/>
</dbReference>
<dbReference type="PANTHER" id="PTHR22777:SF17">
    <property type="entry name" value="UPF0053 PROTEIN SLL0260"/>
    <property type="match status" value="1"/>
</dbReference>
<keyword evidence="5 7" id="KW-0129">CBS domain</keyword>
<keyword evidence="3" id="KW-0677">Repeat</keyword>
<dbReference type="Gene3D" id="3.10.580.10">
    <property type="entry name" value="CBS-domain"/>
    <property type="match status" value="1"/>
</dbReference>
<dbReference type="AlphaFoldDB" id="A0A1F6H2K3"/>
<evidence type="ECO:0000256" key="4">
    <source>
        <dbReference type="ARBA" id="ARBA00022989"/>
    </source>
</evidence>
<feature type="transmembrane region" description="Helical" evidence="9">
    <location>
        <begin position="121"/>
        <end position="143"/>
    </location>
</feature>
<dbReference type="InterPro" id="IPR005170">
    <property type="entry name" value="Transptr-assoc_dom"/>
</dbReference>
<dbReference type="SUPFAM" id="SSF56176">
    <property type="entry name" value="FAD-binding/transporter-associated domain-like"/>
    <property type="match status" value="1"/>
</dbReference>
<dbReference type="InterPro" id="IPR002550">
    <property type="entry name" value="CNNM"/>
</dbReference>
<feature type="domain" description="CBS" evidence="10">
    <location>
        <begin position="269"/>
        <end position="326"/>
    </location>
</feature>
<dbReference type="InterPro" id="IPR036318">
    <property type="entry name" value="FAD-bd_PCMH-like_sf"/>
</dbReference>
<evidence type="ECO:0000313" key="13">
    <source>
        <dbReference type="Proteomes" id="UP000177583"/>
    </source>
</evidence>
<evidence type="ECO:0008006" key="14">
    <source>
        <dbReference type="Google" id="ProtNLM"/>
    </source>
</evidence>
<feature type="domain" description="CNNM transmembrane" evidence="11">
    <location>
        <begin position="1"/>
        <end position="185"/>
    </location>
</feature>
<dbReference type="GO" id="GO:0005886">
    <property type="term" value="C:plasma membrane"/>
    <property type="evidence" value="ECO:0007669"/>
    <property type="project" value="TreeGrafter"/>
</dbReference>
<dbReference type="SMART" id="SM01091">
    <property type="entry name" value="CorC_HlyC"/>
    <property type="match status" value="1"/>
</dbReference>
<evidence type="ECO:0000259" key="10">
    <source>
        <dbReference type="PROSITE" id="PS51371"/>
    </source>
</evidence>
<accession>A0A1F6H2K3</accession>
<dbReference type="EMBL" id="MFNF01000001">
    <property type="protein sequence ID" value="OGH04613.1"/>
    <property type="molecule type" value="Genomic_DNA"/>
</dbReference>
<keyword evidence="6 8" id="KW-0472">Membrane</keyword>
<gene>
    <name evidence="12" type="ORF">A2557_06370</name>
</gene>
<sequence>MLLLLVLIALSAFFSGIESAYISLGDLDLIEIEKSRLKNRKLVAHLLANRQKLISTILVGNNLVNIGASALGTAMAIEYGPQFGISSELAVTLSTILLTLLILIFGEVTPKGVALGHNRTIALAVSPILYPLTWLFTPFTWALSATSHLISRLTGAQIGGNRISESSVINMVEKGEQLGIINERERSLIENVFLFDEREVYPVMTPRTRVFALEGDLTLALVQDQLLAKLYTRVPVYQDSVDHIVGILNLKEALKELLSGNGQKLLKDLCQKPNFVYETQTLSSVLETLKQEQLHMAIVVDEFGGLSGVVTLEDIVEELVGEIFDEKDATTSFVKPMGEHKWLVPGRHDVVTINRLIPGELPLEGDYDSLQGLIMSKLERMPVLGDQVQVGPHKFTVVKMNRNEVVSVVLEYMPLLDKAREELAD</sequence>
<dbReference type="Pfam" id="PF01595">
    <property type="entry name" value="CNNM"/>
    <property type="match status" value="1"/>
</dbReference>
<dbReference type="CDD" id="cd04590">
    <property type="entry name" value="CBS_pair_CorC_HlyC_assoc"/>
    <property type="match status" value="1"/>
</dbReference>
<keyword evidence="2 8" id="KW-0812">Transmembrane</keyword>
<dbReference type="InterPro" id="IPR044751">
    <property type="entry name" value="Ion_transp-like_CBS"/>
</dbReference>
<name>A0A1F6H2K3_9PROT</name>
<reference evidence="12 13" key="1">
    <citation type="journal article" date="2016" name="Nat. Commun.">
        <title>Thousands of microbial genomes shed light on interconnected biogeochemical processes in an aquifer system.</title>
        <authorList>
            <person name="Anantharaman K."/>
            <person name="Brown C.T."/>
            <person name="Hug L.A."/>
            <person name="Sharon I."/>
            <person name="Castelle C.J."/>
            <person name="Probst A.J."/>
            <person name="Thomas B.C."/>
            <person name="Singh A."/>
            <person name="Wilkins M.J."/>
            <person name="Karaoz U."/>
            <person name="Brodie E.L."/>
            <person name="Williams K.H."/>
            <person name="Hubbard S.S."/>
            <person name="Banfield J.F."/>
        </authorList>
    </citation>
    <scope>NUCLEOTIDE SEQUENCE [LARGE SCALE GENOMIC DNA]</scope>
</reference>
<keyword evidence="4 8" id="KW-1133">Transmembrane helix</keyword>
<evidence type="ECO:0000256" key="2">
    <source>
        <dbReference type="ARBA" id="ARBA00022692"/>
    </source>
</evidence>
<dbReference type="PROSITE" id="PS51371">
    <property type="entry name" value="CBS"/>
    <property type="match status" value="2"/>
</dbReference>
<evidence type="ECO:0000256" key="6">
    <source>
        <dbReference type="ARBA" id="ARBA00023136"/>
    </source>
</evidence>